<gene>
    <name evidence="2" type="ORF">FH972_009861</name>
</gene>
<dbReference type="Proteomes" id="UP000327013">
    <property type="component" value="Chromosome 4"/>
</dbReference>
<dbReference type="AlphaFoldDB" id="A0A660KNG9"/>
<name>A0A660KNG9_9ROSI</name>
<comment type="similarity">
    <text evidence="1">Belongs to the proteasome inhibitor PI31 family.</text>
</comment>
<accession>A0A660KNG9</accession>
<evidence type="ECO:0000256" key="1">
    <source>
        <dbReference type="ARBA" id="ARBA00006405"/>
    </source>
</evidence>
<keyword evidence="3" id="KW-1185">Reference proteome</keyword>
<evidence type="ECO:0000313" key="2">
    <source>
        <dbReference type="EMBL" id="KAE8037260.1"/>
    </source>
</evidence>
<dbReference type="OrthoDB" id="68090at2759"/>
<dbReference type="Gene3D" id="3.40.1000.30">
    <property type="match status" value="1"/>
</dbReference>
<dbReference type="GO" id="GO:0070628">
    <property type="term" value="F:proteasome binding"/>
    <property type="evidence" value="ECO:0007669"/>
    <property type="project" value="InterPro"/>
</dbReference>
<dbReference type="PANTHER" id="PTHR13266">
    <property type="entry name" value="PROTEASOME INHIBITOR"/>
    <property type="match status" value="1"/>
</dbReference>
<protein>
    <submittedName>
        <fullName evidence="2">Uncharacterized protein</fullName>
    </submittedName>
</protein>
<organism evidence="2 3">
    <name type="scientific">Carpinus fangiana</name>
    <dbReference type="NCBI Taxonomy" id="176857"/>
    <lineage>
        <taxon>Eukaryota</taxon>
        <taxon>Viridiplantae</taxon>
        <taxon>Streptophyta</taxon>
        <taxon>Embryophyta</taxon>
        <taxon>Tracheophyta</taxon>
        <taxon>Spermatophyta</taxon>
        <taxon>Magnoliopsida</taxon>
        <taxon>eudicotyledons</taxon>
        <taxon>Gunneridae</taxon>
        <taxon>Pentapetalae</taxon>
        <taxon>rosids</taxon>
        <taxon>fabids</taxon>
        <taxon>Fagales</taxon>
        <taxon>Betulaceae</taxon>
        <taxon>Carpinus</taxon>
    </lineage>
</organism>
<dbReference type="EMBL" id="CM017324">
    <property type="protein sequence ID" value="KAE8037260.1"/>
    <property type="molecule type" value="Genomic_DNA"/>
</dbReference>
<reference evidence="2 3" key="1">
    <citation type="submission" date="2019-06" db="EMBL/GenBank/DDBJ databases">
        <title>A chromosomal-level reference genome of Carpinus fangiana (Coryloideae, Betulaceae).</title>
        <authorList>
            <person name="Yang X."/>
            <person name="Wang Z."/>
            <person name="Zhang L."/>
            <person name="Hao G."/>
            <person name="Liu J."/>
            <person name="Yang Y."/>
        </authorList>
    </citation>
    <scope>NUCLEOTIDE SEQUENCE [LARGE SCALE GENOMIC DNA]</scope>
    <source>
        <strain evidence="2">Cfa_2016G</strain>
        <tissue evidence="2">Leaf</tissue>
    </source>
</reference>
<sequence>MANEKTVMAVIRAVRLSFRNNHDKFGFAVHASFLASGCVLTATGPAAFSDTAFSFPSTDEFKNLEELVKSLDAQILFKLDGSSQPISSSNDSSDHSSDYEAPINPIGGSDLFPGPGPRMYPTRGDFGIGGSMLLGPNDLHWLGLGGVAGDPTFPGRTTG</sequence>
<dbReference type="PANTHER" id="PTHR13266:SF1">
    <property type="entry name" value="PROTEASOME INHIBITOR PI31 SUBUNIT"/>
    <property type="match status" value="1"/>
</dbReference>
<evidence type="ECO:0000313" key="3">
    <source>
        <dbReference type="Proteomes" id="UP000327013"/>
    </source>
</evidence>
<dbReference type="GO" id="GO:0004866">
    <property type="term" value="F:endopeptidase inhibitor activity"/>
    <property type="evidence" value="ECO:0007669"/>
    <property type="project" value="InterPro"/>
</dbReference>
<dbReference type="GO" id="GO:0043161">
    <property type="term" value="P:proteasome-mediated ubiquitin-dependent protein catabolic process"/>
    <property type="evidence" value="ECO:0007669"/>
    <property type="project" value="InterPro"/>
</dbReference>
<dbReference type="InterPro" id="IPR045128">
    <property type="entry name" value="PI31-like"/>
</dbReference>
<proteinExistence type="inferred from homology"/>